<gene>
    <name evidence="2" type="ORF">KL86SPO_50356</name>
</gene>
<dbReference type="InterPro" id="IPR010982">
    <property type="entry name" value="Lambda_DNA-bd_dom_sf"/>
</dbReference>
<feature type="region of interest" description="Disordered" evidence="1">
    <location>
        <begin position="13"/>
        <end position="32"/>
    </location>
</feature>
<dbReference type="CDD" id="cd00093">
    <property type="entry name" value="HTH_XRE"/>
    <property type="match status" value="1"/>
</dbReference>
<evidence type="ECO:0000256" key="1">
    <source>
        <dbReference type="SAM" id="MobiDB-lite"/>
    </source>
</evidence>
<sequence>MDLITMYMERQKAKGEQNMRGAQQGDSRQTDGPIVRDWRRSLWITQRQMAADLGIPVKRLSDFEKGEGIDRLKELKLACEWYLSFCQVQLRRERFTTERWQRFRQDQLRQLEWRRANNII</sequence>
<dbReference type="AlphaFoldDB" id="A0A212LYC0"/>
<name>A0A212LYC0_9FIRM</name>
<organism evidence="2">
    <name type="scientific">uncultured Sporomusa sp</name>
    <dbReference type="NCBI Taxonomy" id="307249"/>
    <lineage>
        <taxon>Bacteria</taxon>
        <taxon>Bacillati</taxon>
        <taxon>Bacillota</taxon>
        <taxon>Negativicutes</taxon>
        <taxon>Selenomonadales</taxon>
        <taxon>Sporomusaceae</taxon>
        <taxon>Sporomusa</taxon>
        <taxon>environmental samples</taxon>
    </lineage>
</organism>
<dbReference type="EMBL" id="FMJE01000005">
    <property type="protein sequence ID" value="SCM82585.1"/>
    <property type="molecule type" value="Genomic_DNA"/>
</dbReference>
<protein>
    <submittedName>
        <fullName evidence="2">Uncharacterized protein</fullName>
    </submittedName>
</protein>
<dbReference type="RefSeq" id="WP_288185238.1">
    <property type="nucleotide sequence ID" value="NZ_LT608335.1"/>
</dbReference>
<evidence type="ECO:0000313" key="2">
    <source>
        <dbReference type="EMBL" id="SCM82585.1"/>
    </source>
</evidence>
<dbReference type="InterPro" id="IPR001387">
    <property type="entry name" value="Cro/C1-type_HTH"/>
</dbReference>
<dbReference type="Gene3D" id="1.10.260.40">
    <property type="entry name" value="lambda repressor-like DNA-binding domains"/>
    <property type="match status" value="1"/>
</dbReference>
<proteinExistence type="predicted"/>
<reference evidence="2" key="1">
    <citation type="submission" date="2016-08" db="EMBL/GenBank/DDBJ databases">
        <authorList>
            <person name="Seilhamer J.J."/>
        </authorList>
    </citation>
    <scope>NUCLEOTIDE SEQUENCE</scope>
    <source>
        <strain evidence="2">86</strain>
    </source>
</reference>
<accession>A0A212LYC0</accession>
<dbReference type="SUPFAM" id="SSF47413">
    <property type="entry name" value="lambda repressor-like DNA-binding domains"/>
    <property type="match status" value="1"/>
</dbReference>
<dbReference type="GO" id="GO:0003677">
    <property type="term" value="F:DNA binding"/>
    <property type="evidence" value="ECO:0007669"/>
    <property type="project" value="InterPro"/>
</dbReference>